<gene>
    <name evidence="3" type="ORF">SO802_024372</name>
</gene>
<dbReference type="InterPro" id="IPR042197">
    <property type="entry name" value="Apaf_helical"/>
</dbReference>
<dbReference type="Gene3D" id="3.80.10.10">
    <property type="entry name" value="Ribonuclease Inhibitor"/>
    <property type="match status" value="3"/>
</dbReference>
<sequence length="768" mass="87469">MPSTNLRWEGRLRPESKIIQNIVGELWHKLTYAYSKDIKDQVGIISRAEKLKSFLTMGLNDVHIIGVWGMGEIGSRVIITTRDKHLLEILEVDEIFDIEGLNYNEALHLLSLKAFKKVHSPKDYIEVSKDIVYYANGLPLAIEILGSFLFGRSIDKWKSTLNKLKEFSNNEILEVLKISFDGLDEAEKEIFLHIACFFNYKIKNDVVKILAYLHLSPNVGMEVLVEKSLIKVPGNRLWMHDLLQEMGRHIVYQECPKEPGKRSRLWSFLDINNVLTNNKGTEEVQGIVLEFYILEKVDWNPEAFAKLQYLKLLKICGVHLTKDLKHLPNSLIFLDWKGYPLKSLPSSFQSNELVELCLCCIYIERLWKGTKSFEMLKFIKLTKSQKLIETPDIIKVPNLMTLVLEDCINLRKIHLSIGIHKMLTILNLEGCKNLTRLPSKFEMDCLTYLNLSRCSKIKQIPKFGRRNMKRVHTLFLGGTAITKLATSIEHLTNLDSLSLWDCKNLVCLPSTICNLRLVRLVDLYGCSKLDRLPKNLGNAESLERLYMSRTAIRKVPSSIGLLKNLKTLSFNECKGLSSSSSSNKLWNELLPFYSMPRSPDPMDLLFFSLSGACSLIGLNLSDCNLKAISNDIGSLFSLELLDLSGNDFVCLLESIIQLSKLKWVVLDNCTSLRSLPKLPLNIESIYAEGCISLEMLPGQLKSRDSLEPSLSLRNCFKLADNQSCIDWFILGIKKSLKISLSLPLRNMRLLFQEVKCQSGLGTKAWGLK</sequence>
<dbReference type="InterPro" id="IPR044974">
    <property type="entry name" value="Disease_R_plants"/>
</dbReference>
<dbReference type="InterPro" id="IPR032675">
    <property type="entry name" value="LRR_dom_sf"/>
</dbReference>
<name>A0AAW2CCN3_9ROSI</name>
<feature type="domain" description="Disease resistance protein Roq1-like winged-helix" evidence="2">
    <location>
        <begin position="185"/>
        <end position="252"/>
    </location>
</feature>
<comment type="caution">
    <text evidence="3">The sequence shown here is derived from an EMBL/GenBank/DDBJ whole genome shotgun (WGS) entry which is preliminary data.</text>
</comment>
<evidence type="ECO:0000313" key="3">
    <source>
        <dbReference type="EMBL" id="KAK9994669.1"/>
    </source>
</evidence>
<dbReference type="PANTHER" id="PTHR11017">
    <property type="entry name" value="LEUCINE-RICH REPEAT-CONTAINING PROTEIN"/>
    <property type="match status" value="1"/>
</dbReference>
<dbReference type="GO" id="GO:0006952">
    <property type="term" value="P:defense response"/>
    <property type="evidence" value="ECO:0007669"/>
    <property type="project" value="InterPro"/>
</dbReference>
<dbReference type="PANTHER" id="PTHR11017:SF510">
    <property type="entry name" value="ADP-RIBOSYL CYCLASE_CYCLIC ADP-RIBOSE HYDROLASE"/>
    <property type="match status" value="1"/>
</dbReference>
<reference evidence="3 4" key="1">
    <citation type="submission" date="2024-01" db="EMBL/GenBank/DDBJ databases">
        <title>A telomere-to-telomere, gap-free genome of sweet tea (Lithocarpus litseifolius).</title>
        <authorList>
            <person name="Zhou J."/>
        </authorList>
    </citation>
    <scope>NUCLEOTIDE SEQUENCE [LARGE SCALE GENOMIC DNA]</scope>
    <source>
        <strain evidence="3">Zhou-2022a</strain>
        <tissue evidence="3">Leaf</tissue>
    </source>
</reference>
<dbReference type="AlphaFoldDB" id="A0AAW2CCN3"/>
<proteinExistence type="predicted"/>
<evidence type="ECO:0000259" key="2">
    <source>
        <dbReference type="Pfam" id="PF23282"/>
    </source>
</evidence>
<dbReference type="InterPro" id="IPR027417">
    <property type="entry name" value="P-loop_NTPase"/>
</dbReference>
<evidence type="ECO:0000313" key="4">
    <source>
        <dbReference type="Proteomes" id="UP001459277"/>
    </source>
</evidence>
<dbReference type="Gene3D" id="1.10.8.430">
    <property type="entry name" value="Helical domain of apoptotic protease-activating factors"/>
    <property type="match status" value="1"/>
</dbReference>
<dbReference type="GO" id="GO:0043531">
    <property type="term" value="F:ADP binding"/>
    <property type="evidence" value="ECO:0007669"/>
    <property type="project" value="InterPro"/>
</dbReference>
<organism evidence="3 4">
    <name type="scientific">Lithocarpus litseifolius</name>
    <dbReference type="NCBI Taxonomy" id="425828"/>
    <lineage>
        <taxon>Eukaryota</taxon>
        <taxon>Viridiplantae</taxon>
        <taxon>Streptophyta</taxon>
        <taxon>Embryophyta</taxon>
        <taxon>Tracheophyta</taxon>
        <taxon>Spermatophyta</taxon>
        <taxon>Magnoliopsida</taxon>
        <taxon>eudicotyledons</taxon>
        <taxon>Gunneridae</taxon>
        <taxon>Pentapetalae</taxon>
        <taxon>rosids</taxon>
        <taxon>fabids</taxon>
        <taxon>Fagales</taxon>
        <taxon>Fagaceae</taxon>
        <taxon>Lithocarpus</taxon>
    </lineage>
</organism>
<dbReference type="SUPFAM" id="SSF52058">
    <property type="entry name" value="L domain-like"/>
    <property type="match status" value="2"/>
</dbReference>
<dbReference type="InterPro" id="IPR058192">
    <property type="entry name" value="WHD_ROQ1-like"/>
</dbReference>
<evidence type="ECO:0000256" key="1">
    <source>
        <dbReference type="ARBA" id="ARBA00022737"/>
    </source>
</evidence>
<keyword evidence="4" id="KW-1185">Reference proteome</keyword>
<dbReference type="EMBL" id="JAZDWU010000008">
    <property type="protein sequence ID" value="KAK9994669.1"/>
    <property type="molecule type" value="Genomic_DNA"/>
</dbReference>
<accession>A0AAW2CCN3</accession>
<protein>
    <recommendedName>
        <fullName evidence="2">Disease resistance protein Roq1-like winged-helix domain-containing protein</fullName>
    </recommendedName>
</protein>
<dbReference type="Proteomes" id="UP001459277">
    <property type="component" value="Unassembled WGS sequence"/>
</dbReference>
<dbReference type="Pfam" id="PF23282">
    <property type="entry name" value="WHD_ROQ1"/>
    <property type="match status" value="1"/>
</dbReference>
<keyword evidence="1" id="KW-0677">Repeat</keyword>
<dbReference type="SUPFAM" id="SSF52540">
    <property type="entry name" value="P-loop containing nucleoside triphosphate hydrolases"/>
    <property type="match status" value="1"/>
</dbReference>